<dbReference type="WBParaSite" id="TCLT_0000273201-mRNA-1">
    <property type="protein sequence ID" value="TCLT_0000273201-mRNA-1"/>
    <property type="gene ID" value="TCLT_0000273201"/>
</dbReference>
<evidence type="ECO:0000313" key="2">
    <source>
        <dbReference type="Proteomes" id="UP000276776"/>
    </source>
</evidence>
<reference evidence="1 2" key="2">
    <citation type="submission" date="2018-11" db="EMBL/GenBank/DDBJ databases">
        <authorList>
            <consortium name="Pathogen Informatics"/>
        </authorList>
    </citation>
    <scope>NUCLEOTIDE SEQUENCE [LARGE SCALE GENOMIC DNA]</scope>
</reference>
<gene>
    <name evidence="1" type="ORF">TCLT_LOCUS2733</name>
</gene>
<organism evidence="3">
    <name type="scientific">Thelazia callipaeda</name>
    <name type="common">Oriental eyeworm</name>
    <name type="synonym">Parasitic nematode</name>
    <dbReference type="NCBI Taxonomy" id="103827"/>
    <lineage>
        <taxon>Eukaryota</taxon>
        <taxon>Metazoa</taxon>
        <taxon>Ecdysozoa</taxon>
        <taxon>Nematoda</taxon>
        <taxon>Chromadorea</taxon>
        <taxon>Rhabditida</taxon>
        <taxon>Spirurina</taxon>
        <taxon>Spiruromorpha</taxon>
        <taxon>Thelazioidea</taxon>
        <taxon>Thelaziidae</taxon>
        <taxon>Thelazia</taxon>
    </lineage>
</organism>
<proteinExistence type="predicted"/>
<evidence type="ECO:0000313" key="1">
    <source>
        <dbReference type="EMBL" id="VDM98847.1"/>
    </source>
</evidence>
<dbReference type="Proteomes" id="UP000276776">
    <property type="component" value="Unassembled WGS sequence"/>
</dbReference>
<reference evidence="3" key="1">
    <citation type="submission" date="2017-02" db="UniProtKB">
        <authorList>
            <consortium name="WormBaseParasite"/>
        </authorList>
    </citation>
    <scope>IDENTIFICATION</scope>
</reference>
<keyword evidence="2" id="KW-1185">Reference proteome</keyword>
<dbReference type="EMBL" id="UYYF01000665">
    <property type="protein sequence ID" value="VDM98847.1"/>
    <property type="molecule type" value="Genomic_DNA"/>
</dbReference>
<evidence type="ECO:0000313" key="3">
    <source>
        <dbReference type="WBParaSite" id="TCLT_0000273201-mRNA-1"/>
    </source>
</evidence>
<protein>
    <submittedName>
        <fullName evidence="1 3">Uncharacterized protein</fullName>
    </submittedName>
</protein>
<sequence length="203" mass="23346">MGTKDNSSTKRIIPWLRSGQCDIPSHELPNSEHISTNQLVETKTTDFWPTSHSRDEKCKKYIRKSNKEFSKPTVLDTLINEEYDDSFRESKPYALWMATAVNAESTALNDSYWSSLQCDMFKNLATGPVLNPHLPLQPRVTYWDYLMALYPKRDSIHISHNLLPCPYDTYNSIITSIEENSKLPVNEWYPGESKQGINGTIPK</sequence>
<name>A0A0N5CR82_THECL</name>
<dbReference type="AlphaFoldDB" id="A0A0N5CR82"/>
<accession>A0A0N5CR82</accession>